<dbReference type="GO" id="GO:0005789">
    <property type="term" value="C:endoplasmic reticulum membrane"/>
    <property type="evidence" value="ECO:0007669"/>
    <property type="project" value="TreeGrafter"/>
</dbReference>
<evidence type="ECO:0000313" key="5">
    <source>
        <dbReference type="Proteomes" id="UP000719766"/>
    </source>
</evidence>
<proteinExistence type="predicted"/>
<comment type="subcellular location">
    <subcellularLocation>
        <location evidence="1">Membrane</location>
    </subcellularLocation>
</comment>
<sequence length="232" mass="25642">MAKKQQVTHCTCSKNGQHLNEIALEIVLPGTPEKIYDLIKFASGFIKDFMRVDQTLMDGQISDWSPIGDNSKLLARNMSPEAKKKCEIHDETLTCDFDDHVVMLTTTKTCLMWTSTISTRVIVTQVDCTGKSFIKGLIEKSAIDDQNAYHSDLDKAMRMYIQEHQYKFIPSGADPTAVARVEPISPVIEHNDLNILSRSMGISDAEARKAHGAYGIVGGSDVRAQLGLKAPA</sequence>
<dbReference type="GO" id="GO:0120015">
    <property type="term" value="F:sterol transfer activity"/>
    <property type="evidence" value="ECO:0007669"/>
    <property type="project" value="TreeGrafter"/>
</dbReference>
<evidence type="ECO:0000256" key="2">
    <source>
        <dbReference type="ARBA" id="ARBA00023136"/>
    </source>
</evidence>
<evidence type="ECO:0000259" key="3">
    <source>
        <dbReference type="PROSITE" id="PS51778"/>
    </source>
</evidence>
<dbReference type="Proteomes" id="UP000719766">
    <property type="component" value="Unassembled WGS sequence"/>
</dbReference>
<reference evidence="4" key="1">
    <citation type="journal article" date="2020" name="New Phytol.">
        <title>Comparative genomics reveals dynamic genome evolution in host specialist ectomycorrhizal fungi.</title>
        <authorList>
            <person name="Lofgren L.A."/>
            <person name="Nguyen N.H."/>
            <person name="Vilgalys R."/>
            <person name="Ruytinx J."/>
            <person name="Liao H.L."/>
            <person name="Branco S."/>
            <person name="Kuo A."/>
            <person name="LaButti K."/>
            <person name="Lipzen A."/>
            <person name="Andreopoulos W."/>
            <person name="Pangilinan J."/>
            <person name="Riley R."/>
            <person name="Hundley H."/>
            <person name="Na H."/>
            <person name="Barry K."/>
            <person name="Grigoriev I.V."/>
            <person name="Stajich J.E."/>
            <person name="Kennedy P.G."/>
        </authorList>
    </citation>
    <scope>NUCLEOTIDE SEQUENCE</scope>
    <source>
        <strain evidence="4">S12</strain>
    </source>
</reference>
<dbReference type="EMBL" id="JABBWE010000016">
    <property type="protein sequence ID" value="KAG1797397.1"/>
    <property type="molecule type" value="Genomic_DNA"/>
</dbReference>
<comment type="caution">
    <text evidence="4">The sequence shown here is derived from an EMBL/GenBank/DDBJ whole genome shotgun (WGS) entry which is preliminary data.</text>
</comment>
<keyword evidence="2" id="KW-0472">Membrane</keyword>
<dbReference type="PROSITE" id="PS51778">
    <property type="entry name" value="VAST"/>
    <property type="match status" value="1"/>
</dbReference>
<dbReference type="GO" id="GO:0032366">
    <property type="term" value="P:intracellular sterol transport"/>
    <property type="evidence" value="ECO:0007669"/>
    <property type="project" value="TreeGrafter"/>
</dbReference>
<protein>
    <recommendedName>
        <fullName evidence="3">VASt domain-containing protein</fullName>
    </recommendedName>
</protein>
<dbReference type="GO" id="GO:0005886">
    <property type="term" value="C:plasma membrane"/>
    <property type="evidence" value="ECO:0007669"/>
    <property type="project" value="TreeGrafter"/>
</dbReference>
<dbReference type="InterPro" id="IPR031968">
    <property type="entry name" value="VASt"/>
</dbReference>
<dbReference type="GO" id="GO:0032934">
    <property type="term" value="F:sterol binding"/>
    <property type="evidence" value="ECO:0007669"/>
    <property type="project" value="TreeGrafter"/>
</dbReference>
<dbReference type="GeneID" id="64599959"/>
<evidence type="ECO:0000313" key="4">
    <source>
        <dbReference type="EMBL" id="KAG1797397.1"/>
    </source>
</evidence>
<accession>A0A9P7DKY9</accession>
<dbReference type="GO" id="GO:0005739">
    <property type="term" value="C:mitochondrion"/>
    <property type="evidence" value="ECO:0007669"/>
    <property type="project" value="TreeGrafter"/>
</dbReference>
<evidence type="ECO:0000256" key="1">
    <source>
        <dbReference type="ARBA" id="ARBA00004370"/>
    </source>
</evidence>
<name>A0A9P7DKY9_9AGAM</name>
<dbReference type="PANTHER" id="PTHR23319:SF4">
    <property type="entry name" value="GRAM DOMAIN CONTAINING 1B, ISOFORM E"/>
    <property type="match status" value="1"/>
</dbReference>
<dbReference type="AlphaFoldDB" id="A0A9P7DKY9"/>
<dbReference type="PANTHER" id="PTHR23319">
    <property type="entry name" value="GRAM DOMAIN CONTAINING 1B, ISOFORM E"/>
    <property type="match status" value="1"/>
</dbReference>
<gene>
    <name evidence="4" type="ORF">HD556DRAFT_1440957</name>
</gene>
<dbReference type="GO" id="GO:0032541">
    <property type="term" value="C:cortical endoplasmic reticulum"/>
    <property type="evidence" value="ECO:0007669"/>
    <property type="project" value="TreeGrafter"/>
</dbReference>
<dbReference type="RefSeq" id="XP_041162507.1">
    <property type="nucleotide sequence ID" value="XM_041306195.1"/>
</dbReference>
<feature type="domain" description="VASt" evidence="3">
    <location>
        <begin position="18"/>
        <end position="165"/>
    </location>
</feature>
<dbReference type="GO" id="GO:0140268">
    <property type="term" value="C:endoplasmic reticulum-plasma membrane contact site"/>
    <property type="evidence" value="ECO:0007669"/>
    <property type="project" value="TreeGrafter"/>
</dbReference>
<keyword evidence="5" id="KW-1185">Reference proteome</keyword>
<organism evidence="4 5">
    <name type="scientific">Suillus plorans</name>
    <dbReference type="NCBI Taxonomy" id="116603"/>
    <lineage>
        <taxon>Eukaryota</taxon>
        <taxon>Fungi</taxon>
        <taxon>Dikarya</taxon>
        <taxon>Basidiomycota</taxon>
        <taxon>Agaricomycotina</taxon>
        <taxon>Agaricomycetes</taxon>
        <taxon>Agaricomycetidae</taxon>
        <taxon>Boletales</taxon>
        <taxon>Suillineae</taxon>
        <taxon>Suillaceae</taxon>
        <taxon>Suillus</taxon>
    </lineage>
</organism>
<dbReference type="InterPro" id="IPR051482">
    <property type="entry name" value="Cholesterol_transport"/>
</dbReference>
<dbReference type="OrthoDB" id="2162691at2759"/>